<dbReference type="EMBL" id="LCQD01000027">
    <property type="protein sequence ID" value="KKW11021.1"/>
    <property type="molecule type" value="Genomic_DNA"/>
</dbReference>
<keyword evidence="6" id="KW-0067">ATP-binding</keyword>
<dbReference type="GO" id="GO:0016787">
    <property type="term" value="F:hydrolase activity"/>
    <property type="evidence" value="ECO:0007669"/>
    <property type="project" value="UniProtKB-KW"/>
</dbReference>
<dbReference type="Pfam" id="PF03796">
    <property type="entry name" value="DnaB_C"/>
    <property type="match status" value="1"/>
</dbReference>
<dbReference type="AlphaFoldDB" id="A0A0G1VX16"/>
<gene>
    <name evidence="12" type="ORF">UY48_C0027G0008</name>
</gene>
<proteinExistence type="inferred from homology"/>
<keyword evidence="8" id="KW-0413">Isomerase</keyword>
<evidence type="ECO:0000313" key="12">
    <source>
        <dbReference type="EMBL" id="KKW11021.1"/>
    </source>
</evidence>
<evidence type="ECO:0000256" key="1">
    <source>
        <dbReference type="ARBA" id="ARBA00008428"/>
    </source>
</evidence>
<dbReference type="PATRIC" id="fig|1618448.3.peg.864"/>
<evidence type="ECO:0000256" key="5">
    <source>
        <dbReference type="ARBA" id="ARBA00022806"/>
    </source>
</evidence>
<dbReference type="InterPro" id="IPR007694">
    <property type="entry name" value="DNA_helicase_DnaB-like_C"/>
</dbReference>
<comment type="catalytic activity">
    <reaction evidence="10">
        <text>ATP + H2O = ADP + phosphate + H(+)</text>
        <dbReference type="Rhea" id="RHEA:13065"/>
        <dbReference type="ChEBI" id="CHEBI:15377"/>
        <dbReference type="ChEBI" id="CHEBI:15378"/>
        <dbReference type="ChEBI" id="CHEBI:30616"/>
        <dbReference type="ChEBI" id="CHEBI:43474"/>
        <dbReference type="ChEBI" id="CHEBI:456216"/>
        <dbReference type="EC" id="5.6.2.3"/>
    </reaction>
</comment>
<dbReference type="GO" id="GO:0003677">
    <property type="term" value="F:DNA binding"/>
    <property type="evidence" value="ECO:0007669"/>
    <property type="project" value="UniProtKB-KW"/>
</dbReference>
<dbReference type="PANTHER" id="PTHR30153">
    <property type="entry name" value="REPLICATIVE DNA HELICASE DNAB"/>
    <property type="match status" value="1"/>
</dbReference>
<evidence type="ECO:0000256" key="3">
    <source>
        <dbReference type="ARBA" id="ARBA00022741"/>
    </source>
</evidence>
<protein>
    <recommendedName>
        <fullName evidence="9">DNA 5'-3' helicase</fullName>
        <ecNumber evidence="9">5.6.2.3</ecNumber>
    </recommendedName>
</protein>
<evidence type="ECO:0000256" key="7">
    <source>
        <dbReference type="ARBA" id="ARBA00023125"/>
    </source>
</evidence>
<keyword evidence="3" id="KW-0547">Nucleotide-binding</keyword>
<comment type="caution">
    <text evidence="12">The sequence shown here is derived from an EMBL/GenBank/DDBJ whole genome shotgun (WGS) entry which is preliminary data.</text>
</comment>
<dbReference type="Gene3D" id="3.40.50.300">
    <property type="entry name" value="P-loop containing nucleotide triphosphate hydrolases"/>
    <property type="match status" value="1"/>
</dbReference>
<dbReference type="PANTHER" id="PTHR30153:SF2">
    <property type="entry name" value="REPLICATIVE DNA HELICASE"/>
    <property type="match status" value="1"/>
</dbReference>
<dbReference type="Proteomes" id="UP000034588">
    <property type="component" value="Unassembled WGS sequence"/>
</dbReference>
<dbReference type="GO" id="GO:0005829">
    <property type="term" value="C:cytosol"/>
    <property type="evidence" value="ECO:0007669"/>
    <property type="project" value="TreeGrafter"/>
</dbReference>
<reference evidence="12 13" key="1">
    <citation type="journal article" date="2015" name="Nature">
        <title>rRNA introns, odd ribosomes, and small enigmatic genomes across a large radiation of phyla.</title>
        <authorList>
            <person name="Brown C.T."/>
            <person name="Hug L.A."/>
            <person name="Thomas B.C."/>
            <person name="Sharon I."/>
            <person name="Castelle C.J."/>
            <person name="Singh A."/>
            <person name="Wilkins M.J."/>
            <person name="Williams K.H."/>
            <person name="Banfield J.F."/>
        </authorList>
    </citation>
    <scope>NUCLEOTIDE SEQUENCE [LARGE SCALE GENOMIC DNA]</scope>
</reference>
<evidence type="ECO:0000313" key="13">
    <source>
        <dbReference type="Proteomes" id="UP000034588"/>
    </source>
</evidence>
<keyword evidence="4" id="KW-0378">Hydrolase</keyword>
<dbReference type="PROSITE" id="PS51199">
    <property type="entry name" value="SF4_HELICASE"/>
    <property type="match status" value="1"/>
</dbReference>
<dbReference type="Pfam" id="PF00772">
    <property type="entry name" value="DnaB"/>
    <property type="match status" value="1"/>
</dbReference>
<keyword evidence="7" id="KW-0238">DNA-binding</keyword>
<dbReference type="Gene3D" id="1.10.860.10">
    <property type="entry name" value="DNAb Helicase, Chain A"/>
    <property type="match status" value="1"/>
</dbReference>
<dbReference type="SUPFAM" id="SSF52540">
    <property type="entry name" value="P-loop containing nucleoside triphosphate hydrolases"/>
    <property type="match status" value="1"/>
</dbReference>
<comment type="similarity">
    <text evidence="1">Belongs to the helicase family. DnaB subfamily.</text>
</comment>
<dbReference type="SUPFAM" id="SSF48024">
    <property type="entry name" value="N-terminal domain of DnaB helicase"/>
    <property type="match status" value="1"/>
</dbReference>
<dbReference type="EC" id="5.6.2.3" evidence="9"/>
<dbReference type="InterPro" id="IPR036185">
    <property type="entry name" value="DNA_heli_DnaB-like_N_sf"/>
</dbReference>
<dbReference type="GO" id="GO:0043139">
    <property type="term" value="F:5'-3' DNA helicase activity"/>
    <property type="evidence" value="ECO:0007669"/>
    <property type="project" value="UniProtKB-EC"/>
</dbReference>
<organism evidence="12 13">
    <name type="scientific">Candidatus Gottesmanbacteria bacterium GW2011_GWB1_49_7</name>
    <dbReference type="NCBI Taxonomy" id="1618448"/>
    <lineage>
        <taxon>Bacteria</taxon>
        <taxon>Candidatus Gottesmaniibacteriota</taxon>
    </lineage>
</organism>
<evidence type="ECO:0000256" key="4">
    <source>
        <dbReference type="ARBA" id="ARBA00022801"/>
    </source>
</evidence>
<evidence type="ECO:0000256" key="2">
    <source>
        <dbReference type="ARBA" id="ARBA00022705"/>
    </source>
</evidence>
<feature type="domain" description="SF4 helicase" evidence="11">
    <location>
        <begin position="173"/>
        <end position="444"/>
    </location>
</feature>
<evidence type="ECO:0000259" key="11">
    <source>
        <dbReference type="PROSITE" id="PS51199"/>
    </source>
</evidence>
<name>A0A0G1VX16_9BACT</name>
<evidence type="ECO:0000256" key="10">
    <source>
        <dbReference type="ARBA" id="ARBA00048954"/>
    </source>
</evidence>
<dbReference type="InterPro" id="IPR007693">
    <property type="entry name" value="DNA_helicase_DnaB-like_N"/>
</dbReference>
<evidence type="ECO:0000256" key="9">
    <source>
        <dbReference type="ARBA" id="ARBA00044969"/>
    </source>
</evidence>
<dbReference type="GO" id="GO:0006260">
    <property type="term" value="P:DNA replication"/>
    <property type="evidence" value="ECO:0007669"/>
    <property type="project" value="UniProtKB-KW"/>
</dbReference>
<dbReference type="InterPro" id="IPR016136">
    <property type="entry name" value="DNA_helicase_N/primase_C"/>
</dbReference>
<keyword evidence="2" id="KW-0235">DNA replication</keyword>
<evidence type="ECO:0000256" key="6">
    <source>
        <dbReference type="ARBA" id="ARBA00022840"/>
    </source>
</evidence>
<evidence type="ECO:0000256" key="8">
    <source>
        <dbReference type="ARBA" id="ARBA00023235"/>
    </source>
</evidence>
<dbReference type="InterPro" id="IPR027417">
    <property type="entry name" value="P-loop_NTPase"/>
</dbReference>
<keyword evidence="5 12" id="KW-0347">Helicase</keyword>
<sequence length="453" mass="50918">MAELVAVQSEASILGSMLIEPEVVLTVTSKLSSSTFTIEAHIIVMQVFEALILEHHTTDFPSILQVLELTNQLQKIGGHEFLRSLIDSVDSLTAIDTHIELVKDCSRRRASIAGLQAAIVNLESFENDPGAVWSQVYQTGLEVSDFGQHGSTHIETGHPERGLYATRIQILKARETAKVLYTGWEELDSLIPTGFARKDLSIIAARPGMGKSAFRFNLTRRFCDRGFGVAFISTEQSKEAETDRQDSILTGIAVHEIARSSTWAVGDPRLELVKKANRFIDENWNYDILFDRQLNMSGVRDWLTLVTRRREKQILLIDLFDRLTDVGVAENKASVVTRKLDELSVLSQIFDIHICLVVQINRQVERRANRRPQLSDLKDSGGYEERGRLVLLLYRDAYYNEDSTDNTLEVCISKQNQGPAGPNVIVPFQFNPETLEAIPRHGGFFGSRETTTE</sequence>
<accession>A0A0G1VX16</accession>
<dbReference type="GO" id="GO:0005524">
    <property type="term" value="F:ATP binding"/>
    <property type="evidence" value="ECO:0007669"/>
    <property type="project" value="UniProtKB-KW"/>
</dbReference>